<dbReference type="InterPro" id="IPR013087">
    <property type="entry name" value="Znf_C2H2_type"/>
</dbReference>
<feature type="region of interest" description="Disordered" evidence="1">
    <location>
        <begin position="381"/>
        <end position="448"/>
    </location>
</feature>
<accession>A0A7J6ME14</accession>
<dbReference type="OrthoDB" id="444399at2759"/>
<sequence>MDENETGLSELAVSLGDFADFACPVEVSPARLYCVFCDKNKGCSPAKLMETSLVHLRSKQHKARRAYYREQLDLCGEFNKRLELIKSHQIFLKLIPFNGDLVPQKYWCHLCDRGLKGFLDIRNHLKDQFHTQRVAMHVFCEKQGMRLPPRRLGGEVANCSHFVDVPSVDHMTKAELDRNGIVITDGINFPHEPSGWLFCTFCRKKFSDPQRMQEHCSSWRHRSSVHAAAPSSGKACPESTKHSYRQHGECTRQTDTGVSFRVTMYDTNGIHFKPSLGVIMPDSSKALDDFWDAAIRLAASSDIVDYPLAFLIDIYRTCADRLPDGRWCRRQDRVFEFISKGLEISSDRYDPGEDPRSKEGLIDACVTELWIANNKIREEERANRRAARRASPSTANSTEASREGLAERRHPLVHGPSSGRKVNFSSDDEGDSATRSSKMPRRTVRSQRPAAVRGAFYNVNVFILLIRMLDCISGGTESSQGSAGANSASPEGSSEIHRAEPPTRAIPMPDRPRPPEPSRPRGPEPADSSGSQRLGEGALPPFRMRGSVYRKWEDWEVDYLDRGIRKYHDKKLRWRLMLEDPELKFAPDRKEEHLREKFKRLQKQGYYG</sequence>
<feature type="compositionally biased region" description="Low complexity" evidence="1">
    <location>
        <begin position="478"/>
        <end position="489"/>
    </location>
</feature>
<gene>
    <name evidence="3" type="ORF">FOL47_002560</name>
</gene>
<dbReference type="SMART" id="SM00451">
    <property type="entry name" value="ZnF_U1"/>
    <property type="match status" value="3"/>
</dbReference>
<dbReference type="GO" id="GO:0008270">
    <property type="term" value="F:zinc ion binding"/>
    <property type="evidence" value="ECO:0007669"/>
    <property type="project" value="InterPro"/>
</dbReference>
<reference evidence="3 4" key="1">
    <citation type="submission" date="2020-04" db="EMBL/GenBank/DDBJ databases">
        <title>Perkinsus chesapeaki whole genome sequence.</title>
        <authorList>
            <person name="Bogema D.R."/>
        </authorList>
    </citation>
    <scope>NUCLEOTIDE SEQUENCE [LARGE SCALE GENOMIC DNA]</scope>
    <source>
        <strain evidence="3">ATCC PRA-425</strain>
    </source>
</reference>
<proteinExistence type="predicted"/>
<dbReference type="SUPFAM" id="SSF57667">
    <property type="entry name" value="beta-beta-alpha zinc fingers"/>
    <property type="match status" value="1"/>
</dbReference>
<feature type="region of interest" description="Disordered" evidence="1">
    <location>
        <begin position="475"/>
        <end position="540"/>
    </location>
</feature>
<feature type="compositionally biased region" description="Basic and acidic residues" evidence="1">
    <location>
        <begin position="400"/>
        <end position="410"/>
    </location>
</feature>
<evidence type="ECO:0000256" key="1">
    <source>
        <dbReference type="SAM" id="MobiDB-lite"/>
    </source>
</evidence>
<organism evidence="3 4">
    <name type="scientific">Perkinsus chesapeaki</name>
    <name type="common">Clam parasite</name>
    <name type="synonym">Perkinsus andrewsi</name>
    <dbReference type="NCBI Taxonomy" id="330153"/>
    <lineage>
        <taxon>Eukaryota</taxon>
        <taxon>Sar</taxon>
        <taxon>Alveolata</taxon>
        <taxon>Perkinsozoa</taxon>
        <taxon>Perkinsea</taxon>
        <taxon>Perkinsida</taxon>
        <taxon>Perkinsidae</taxon>
        <taxon>Perkinsus</taxon>
    </lineage>
</organism>
<evidence type="ECO:0000259" key="2">
    <source>
        <dbReference type="PROSITE" id="PS00028"/>
    </source>
</evidence>
<dbReference type="PROSITE" id="PS00028">
    <property type="entry name" value="ZINC_FINGER_C2H2_1"/>
    <property type="match status" value="2"/>
</dbReference>
<dbReference type="AlphaFoldDB" id="A0A7J6ME14"/>
<protein>
    <recommendedName>
        <fullName evidence="2">C2H2-type domain-containing protein</fullName>
    </recommendedName>
</protein>
<feature type="domain" description="C2H2-type" evidence="2">
    <location>
        <begin position="199"/>
        <end position="221"/>
    </location>
</feature>
<keyword evidence="4" id="KW-1185">Reference proteome</keyword>
<dbReference type="GO" id="GO:0003676">
    <property type="term" value="F:nucleic acid binding"/>
    <property type="evidence" value="ECO:0007669"/>
    <property type="project" value="InterPro"/>
</dbReference>
<dbReference type="Proteomes" id="UP000591131">
    <property type="component" value="Unassembled WGS sequence"/>
</dbReference>
<feature type="domain" description="C2H2-type" evidence="2">
    <location>
        <begin position="108"/>
        <end position="130"/>
    </location>
</feature>
<feature type="compositionally biased region" description="Basic and acidic residues" evidence="1">
    <location>
        <begin position="510"/>
        <end position="524"/>
    </location>
</feature>
<comment type="caution">
    <text evidence="3">The sequence shown here is derived from an EMBL/GenBank/DDBJ whole genome shotgun (WGS) entry which is preliminary data.</text>
</comment>
<dbReference type="InterPro" id="IPR036236">
    <property type="entry name" value="Znf_C2H2_sf"/>
</dbReference>
<evidence type="ECO:0000313" key="3">
    <source>
        <dbReference type="EMBL" id="KAF4669400.1"/>
    </source>
</evidence>
<evidence type="ECO:0000313" key="4">
    <source>
        <dbReference type="Proteomes" id="UP000591131"/>
    </source>
</evidence>
<dbReference type="InterPro" id="IPR003604">
    <property type="entry name" value="Matrin/U1-like-C_Znf_C2H2"/>
</dbReference>
<name>A0A7J6ME14_PERCH</name>
<dbReference type="SMART" id="SM00355">
    <property type="entry name" value="ZnF_C2H2"/>
    <property type="match status" value="2"/>
</dbReference>
<dbReference type="EMBL" id="JAAPAO010000171">
    <property type="protein sequence ID" value="KAF4669400.1"/>
    <property type="molecule type" value="Genomic_DNA"/>
</dbReference>